<sequence>MWHIPAHYHPLITALQDRGYECFIPTIPSGSTPPPEDPPGADVRCIRAAAGGILDSGRDVVVIAHSYGGIVASEAFSGLGVGKKGAGVRMLIYVAGFMTTGDVTIEDIVLREGSDWLSRNIDPTTFTPGPDFDPIFYNDLPQEEHAKWLGMLRPGPRSCSQYAPKKKAYDEIGSVYVFCTKDLAVPLEVQEELVGKVRQEGVDVKEVRAGSGHFPSLSCLGTLARIVDDLANGEK</sequence>
<dbReference type="AlphaFoldDB" id="A0A8H6MNL3"/>
<proteinExistence type="predicted"/>
<comment type="caution">
    <text evidence="2">The sequence shown here is derived from an EMBL/GenBank/DDBJ whole genome shotgun (WGS) entry which is preliminary data.</text>
</comment>
<dbReference type="InterPro" id="IPR000073">
    <property type="entry name" value="AB_hydrolase_1"/>
</dbReference>
<evidence type="ECO:0000313" key="2">
    <source>
        <dbReference type="EMBL" id="KAF6802426.1"/>
    </source>
</evidence>
<gene>
    <name evidence="2" type="ORF">CSOJ01_11607</name>
</gene>
<evidence type="ECO:0000259" key="1">
    <source>
        <dbReference type="Pfam" id="PF12697"/>
    </source>
</evidence>
<dbReference type="Proteomes" id="UP000652219">
    <property type="component" value="Unassembled WGS sequence"/>
</dbReference>
<dbReference type="EMBL" id="WIGN01000272">
    <property type="protein sequence ID" value="KAF6802426.1"/>
    <property type="molecule type" value="Genomic_DNA"/>
</dbReference>
<dbReference type="Pfam" id="PF12697">
    <property type="entry name" value="Abhydrolase_6"/>
    <property type="match status" value="1"/>
</dbReference>
<organism evidence="2 3">
    <name type="scientific">Colletotrichum sojae</name>
    <dbReference type="NCBI Taxonomy" id="2175907"/>
    <lineage>
        <taxon>Eukaryota</taxon>
        <taxon>Fungi</taxon>
        <taxon>Dikarya</taxon>
        <taxon>Ascomycota</taxon>
        <taxon>Pezizomycotina</taxon>
        <taxon>Sordariomycetes</taxon>
        <taxon>Hypocreomycetidae</taxon>
        <taxon>Glomerellales</taxon>
        <taxon>Glomerellaceae</taxon>
        <taxon>Colletotrichum</taxon>
        <taxon>Colletotrichum orchidearum species complex</taxon>
    </lineage>
</organism>
<dbReference type="PANTHER" id="PTHR37017:SF11">
    <property type="entry name" value="ESTERASE_LIPASE_THIOESTERASE DOMAIN-CONTAINING PROTEIN"/>
    <property type="match status" value="1"/>
</dbReference>
<dbReference type="InterPro" id="IPR052897">
    <property type="entry name" value="Sec-Metab_Biosynth_Hydrolase"/>
</dbReference>
<accession>A0A8H6MNL3</accession>
<dbReference type="Gene3D" id="3.40.50.1820">
    <property type="entry name" value="alpha/beta hydrolase"/>
    <property type="match status" value="1"/>
</dbReference>
<keyword evidence="3" id="KW-1185">Reference proteome</keyword>
<name>A0A8H6MNL3_9PEZI</name>
<dbReference type="InterPro" id="IPR029058">
    <property type="entry name" value="AB_hydrolase_fold"/>
</dbReference>
<reference evidence="2 3" key="1">
    <citation type="journal article" date="2020" name="Phytopathology">
        <title>Genome Sequence Resources of Colletotrichum truncatum, C. plurivorum, C. musicola, and C. sojae: Four Species Pathogenic to Soybean (Glycine max).</title>
        <authorList>
            <person name="Rogerio F."/>
            <person name="Boufleur T.R."/>
            <person name="Ciampi-Guillardi M."/>
            <person name="Sukno S.A."/>
            <person name="Thon M.R."/>
            <person name="Massola Junior N.S."/>
            <person name="Baroncelli R."/>
        </authorList>
    </citation>
    <scope>NUCLEOTIDE SEQUENCE [LARGE SCALE GENOMIC DNA]</scope>
    <source>
        <strain evidence="2 3">LFN0009</strain>
    </source>
</reference>
<evidence type="ECO:0000313" key="3">
    <source>
        <dbReference type="Proteomes" id="UP000652219"/>
    </source>
</evidence>
<dbReference type="SUPFAM" id="SSF53474">
    <property type="entry name" value="alpha/beta-Hydrolases"/>
    <property type="match status" value="1"/>
</dbReference>
<dbReference type="PANTHER" id="PTHR37017">
    <property type="entry name" value="AB HYDROLASE-1 DOMAIN-CONTAINING PROTEIN-RELATED"/>
    <property type="match status" value="1"/>
</dbReference>
<protein>
    <recommendedName>
        <fullName evidence="1">AB hydrolase-1 domain-containing protein</fullName>
    </recommendedName>
</protein>
<feature type="domain" description="AB hydrolase-1" evidence="1">
    <location>
        <begin position="5"/>
        <end position="217"/>
    </location>
</feature>